<name>A0A9D2TTC6_9FIRM</name>
<dbReference type="Gene3D" id="3.30.230.10">
    <property type="match status" value="1"/>
</dbReference>
<organism evidence="12 13">
    <name type="scientific">Candidatus Eisenbergiella intestinigallinarum</name>
    <dbReference type="NCBI Taxonomy" id="2838549"/>
    <lineage>
        <taxon>Bacteria</taxon>
        <taxon>Bacillati</taxon>
        <taxon>Bacillota</taxon>
        <taxon>Clostridia</taxon>
        <taxon>Lachnospirales</taxon>
        <taxon>Lachnospiraceae</taxon>
        <taxon>Eisenbergiella</taxon>
    </lineage>
</organism>
<comment type="caution">
    <text evidence="12">The sequence shown here is derived from an EMBL/GenBank/DDBJ whole genome shotgun (WGS) entry which is preliminary data.</text>
</comment>
<sequence>MDRLTLKAMAKINLGLDVVRRREDGYHEVRMIMQTVNLYDRLTFEKKKEDTLQMETNMKKLPTDGNNLIIRAASLLKEEFGIREGLAVRLEKRIPVAAGMAGGSTDAAAVFVAMNRMFGLGLTEEQLCERAVKIGADVPYCICGGTALSEGIGEKLTALPAAPDCHVIVAKPSIHVSTKWVYQNLHLETVKEHPDIDGMAESIRKGELSGVVSRLSNVLETVTVPKYPVIAQIKEFLMENGALGALMSGSGPTVFALFDDGQRAKQALEALRTAKLAAQTYLTSFAEHTCVEQG</sequence>
<dbReference type="GO" id="GO:0005524">
    <property type="term" value="F:ATP binding"/>
    <property type="evidence" value="ECO:0007669"/>
    <property type="project" value="UniProtKB-UniRule"/>
</dbReference>
<dbReference type="Pfam" id="PF08544">
    <property type="entry name" value="GHMP_kinases_C"/>
    <property type="match status" value="1"/>
</dbReference>
<dbReference type="InterPro" id="IPR014721">
    <property type="entry name" value="Ribsml_uS5_D2-typ_fold_subgr"/>
</dbReference>
<evidence type="ECO:0000256" key="4">
    <source>
        <dbReference type="ARBA" id="ARBA00022679"/>
    </source>
</evidence>
<comment type="catalytic activity">
    <reaction evidence="9">
        <text>4-CDP-2-C-methyl-D-erythritol + ATP = 4-CDP-2-C-methyl-D-erythritol 2-phosphate + ADP + H(+)</text>
        <dbReference type="Rhea" id="RHEA:18437"/>
        <dbReference type="ChEBI" id="CHEBI:15378"/>
        <dbReference type="ChEBI" id="CHEBI:30616"/>
        <dbReference type="ChEBI" id="CHEBI:57823"/>
        <dbReference type="ChEBI" id="CHEBI:57919"/>
        <dbReference type="ChEBI" id="CHEBI:456216"/>
        <dbReference type="EC" id="2.7.1.148"/>
    </reaction>
</comment>
<comment type="function">
    <text evidence="9">Catalyzes the phosphorylation of the position 2 hydroxy group of 4-diphosphocytidyl-2C-methyl-D-erythritol.</text>
</comment>
<keyword evidence="9" id="KW-0414">Isoprene biosynthesis</keyword>
<dbReference type="EC" id="2.7.1.148" evidence="2 9"/>
<reference evidence="12" key="1">
    <citation type="journal article" date="2021" name="PeerJ">
        <title>Extensive microbial diversity within the chicken gut microbiome revealed by metagenomics and culture.</title>
        <authorList>
            <person name="Gilroy R."/>
            <person name="Ravi A."/>
            <person name="Getino M."/>
            <person name="Pursley I."/>
            <person name="Horton D.L."/>
            <person name="Alikhan N.F."/>
            <person name="Baker D."/>
            <person name="Gharbi K."/>
            <person name="Hall N."/>
            <person name="Watson M."/>
            <person name="Adriaenssens E.M."/>
            <person name="Foster-Nyarko E."/>
            <person name="Jarju S."/>
            <person name="Secka A."/>
            <person name="Antonio M."/>
            <person name="Oren A."/>
            <person name="Chaudhuri R.R."/>
            <person name="La Ragione R."/>
            <person name="Hildebrand F."/>
            <person name="Pallen M.J."/>
        </authorList>
    </citation>
    <scope>NUCLEOTIDE SEQUENCE</scope>
    <source>
        <strain evidence="12">ChiBcec1-1630</strain>
    </source>
</reference>
<dbReference type="EMBL" id="DWVS01000203">
    <property type="protein sequence ID" value="HJC87974.1"/>
    <property type="molecule type" value="Genomic_DNA"/>
</dbReference>
<accession>A0A9D2TTC6</accession>
<evidence type="ECO:0000259" key="10">
    <source>
        <dbReference type="Pfam" id="PF00288"/>
    </source>
</evidence>
<dbReference type="PANTHER" id="PTHR43527:SF2">
    <property type="entry name" value="4-DIPHOSPHOCYTIDYL-2-C-METHYL-D-ERYTHRITOL KINASE, CHLOROPLASTIC"/>
    <property type="match status" value="1"/>
</dbReference>
<keyword evidence="7 9" id="KW-0067">ATP-binding</keyword>
<dbReference type="SUPFAM" id="SSF55060">
    <property type="entry name" value="GHMP Kinase, C-terminal domain"/>
    <property type="match status" value="1"/>
</dbReference>
<feature type="domain" description="GHMP kinase C-terminal" evidence="11">
    <location>
        <begin position="210"/>
        <end position="273"/>
    </location>
</feature>
<feature type="active site" evidence="9">
    <location>
        <position position="137"/>
    </location>
</feature>
<keyword evidence="6 9" id="KW-0418">Kinase</keyword>
<evidence type="ECO:0000256" key="1">
    <source>
        <dbReference type="ARBA" id="ARBA00009684"/>
    </source>
</evidence>
<dbReference type="GO" id="GO:0019288">
    <property type="term" value="P:isopentenyl diphosphate biosynthetic process, methylerythritol 4-phosphate pathway"/>
    <property type="evidence" value="ECO:0007669"/>
    <property type="project" value="UniProtKB-UniRule"/>
</dbReference>
<keyword evidence="4 9" id="KW-0808">Transferase</keyword>
<feature type="domain" description="GHMP kinase N-terminal" evidence="10">
    <location>
        <begin position="67"/>
        <end position="145"/>
    </location>
</feature>
<keyword evidence="5 9" id="KW-0547">Nucleotide-binding</keyword>
<dbReference type="InterPro" id="IPR004424">
    <property type="entry name" value="IspE"/>
</dbReference>
<evidence type="ECO:0000256" key="9">
    <source>
        <dbReference type="HAMAP-Rule" id="MF_00061"/>
    </source>
</evidence>
<evidence type="ECO:0000259" key="11">
    <source>
        <dbReference type="Pfam" id="PF08544"/>
    </source>
</evidence>
<dbReference type="HAMAP" id="MF_00061">
    <property type="entry name" value="IspE"/>
    <property type="match status" value="1"/>
</dbReference>
<feature type="binding site" evidence="9">
    <location>
        <begin position="95"/>
        <end position="105"/>
    </location>
    <ligand>
        <name>ATP</name>
        <dbReference type="ChEBI" id="CHEBI:30616"/>
    </ligand>
</feature>
<gene>
    <name evidence="9" type="primary">ispE</name>
    <name evidence="12" type="ORF">H9926_08175</name>
</gene>
<dbReference type="InterPro" id="IPR020568">
    <property type="entry name" value="Ribosomal_Su5_D2-typ_SF"/>
</dbReference>
<protein>
    <recommendedName>
        <fullName evidence="3 9">4-diphosphocytidyl-2-C-methyl-D-erythritol kinase</fullName>
        <shortName evidence="9">CMK</shortName>
        <ecNumber evidence="2 9">2.7.1.148</ecNumber>
    </recommendedName>
    <alternativeName>
        <fullName evidence="8 9">4-(cytidine-5'-diphospho)-2-C-methyl-D-erythritol kinase</fullName>
    </alternativeName>
</protein>
<dbReference type="InterPro" id="IPR036554">
    <property type="entry name" value="GHMP_kinase_C_sf"/>
</dbReference>
<dbReference type="PANTHER" id="PTHR43527">
    <property type="entry name" value="4-DIPHOSPHOCYTIDYL-2-C-METHYL-D-ERYTHRITOL KINASE, CHLOROPLASTIC"/>
    <property type="match status" value="1"/>
</dbReference>
<dbReference type="Proteomes" id="UP000823922">
    <property type="component" value="Unassembled WGS sequence"/>
</dbReference>
<evidence type="ECO:0000256" key="2">
    <source>
        <dbReference type="ARBA" id="ARBA00012052"/>
    </source>
</evidence>
<dbReference type="Gene3D" id="3.30.70.890">
    <property type="entry name" value="GHMP kinase, C-terminal domain"/>
    <property type="match status" value="1"/>
</dbReference>
<evidence type="ECO:0000313" key="12">
    <source>
        <dbReference type="EMBL" id="HJC87974.1"/>
    </source>
</evidence>
<dbReference type="NCBIfam" id="TIGR00154">
    <property type="entry name" value="ispE"/>
    <property type="match status" value="1"/>
</dbReference>
<dbReference type="InterPro" id="IPR006204">
    <property type="entry name" value="GHMP_kinase_N_dom"/>
</dbReference>
<dbReference type="NCBIfam" id="NF011202">
    <property type="entry name" value="PRK14608.1"/>
    <property type="match status" value="1"/>
</dbReference>
<evidence type="ECO:0000256" key="8">
    <source>
        <dbReference type="ARBA" id="ARBA00032554"/>
    </source>
</evidence>
<dbReference type="GO" id="GO:0050515">
    <property type="term" value="F:4-(cytidine 5'-diphospho)-2-C-methyl-D-erythritol kinase activity"/>
    <property type="evidence" value="ECO:0007669"/>
    <property type="project" value="UniProtKB-UniRule"/>
</dbReference>
<feature type="active site" evidence="9">
    <location>
        <position position="11"/>
    </location>
</feature>
<dbReference type="SUPFAM" id="SSF54211">
    <property type="entry name" value="Ribosomal protein S5 domain 2-like"/>
    <property type="match status" value="1"/>
</dbReference>
<comment type="pathway">
    <text evidence="9">Isoprenoid biosynthesis; isopentenyl diphosphate biosynthesis via DXP pathway; isopentenyl diphosphate from 1-deoxy-D-xylulose 5-phosphate: step 3/6.</text>
</comment>
<dbReference type="Pfam" id="PF00288">
    <property type="entry name" value="GHMP_kinases_N"/>
    <property type="match status" value="1"/>
</dbReference>
<comment type="similarity">
    <text evidence="1 9">Belongs to the GHMP kinase family. IspE subfamily.</text>
</comment>
<dbReference type="GO" id="GO:0016114">
    <property type="term" value="P:terpenoid biosynthetic process"/>
    <property type="evidence" value="ECO:0007669"/>
    <property type="project" value="UniProtKB-UniRule"/>
</dbReference>
<evidence type="ECO:0000256" key="3">
    <source>
        <dbReference type="ARBA" id="ARBA00017473"/>
    </source>
</evidence>
<dbReference type="PIRSF" id="PIRSF010376">
    <property type="entry name" value="IspE"/>
    <property type="match status" value="1"/>
</dbReference>
<evidence type="ECO:0000256" key="6">
    <source>
        <dbReference type="ARBA" id="ARBA00022777"/>
    </source>
</evidence>
<dbReference type="AlphaFoldDB" id="A0A9D2TTC6"/>
<reference evidence="12" key="2">
    <citation type="submission" date="2021-04" db="EMBL/GenBank/DDBJ databases">
        <authorList>
            <person name="Gilroy R."/>
        </authorList>
    </citation>
    <scope>NUCLEOTIDE SEQUENCE</scope>
    <source>
        <strain evidence="12">ChiBcec1-1630</strain>
    </source>
</reference>
<evidence type="ECO:0000256" key="7">
    <source>
        <dbReference type="ARBA" id="ARBA00022840"/>
    </source>
</evidence>
<evidence type="ECO:0000256" key="5">
    <source>
        <dbReference type="ARBA" id="ARBA00022741"/>
    </source>
</evidence>
<proteinExistence type="inferred from homology"/>
<evidence type="ECO:0000313" key="13">
    <source>
        <dbReference type="Proteomes" id="UP000823922"/>
    </source>
</evidence>
<dbReference type="InterPro" id="IPR013750">
    <property type="entry name" value="GHMP_kinase_C_dom"/>
</dbReference>